<evidence type="ECO:0000313" key="2">
    <source>
        <dbReference type="EMBL" id="SDA46194.1"/>
    </source>
</evidence>
<name>A0A1G5VKE2_9EURY</name>
<dbReference type="AlphaFoldDB" id="A0A1G5VKE2"/>
<dbReference type="EMBL" id="FMXB01000004">
    <property type="protein sequence ID" value="SDA46194.1"/>
    <property type="molecule type" value="Genomic_DNA"/>
</dbReference>
<dbReference type="Proteomes" id="UP000323439">
    <property type="component" value="Unassembled WGS sequence"/>
</dbReference>
<dbReference type="RefSeq" id="WP_223165994.1">
    <property type="nucleotide sequence ID" value="NZ_FMXB01000004.1"/>
</dbReference>
<dbReference type="Pfam" id="PF01345">
    <property type="entry name" value="DUF11"/>
    <property type="match status" value="1"/>
</dbReference>
<dbReference type="InterPro" id="IPR001434">
    <property type="entry name" value="OmcB-like_DUF11"/>
</dbReference>
<sequence>MLVLALSLTLGFVSAEDVATDGASDVLAADDNVVVEEAPVEEAPVDEEGQAAGGDVAGPGVPPGVELADVGVIVTPLFYSENDTVWSVFAYNYGPDTAKNAYVQLDCSDNLVCVDFAGTGGEFDYEKGIWYLGDMPAMSYAELLIEMLPIDKGPYFVDAAIKSDTFDPFLGNNYDIAYMGLESVASAAEETLPATGNPLAMALLALVAVGVGGIRRLF</sequence>
<feature type="domain" description="DUF11" evidence="1">
    <location>
        <begin position="83"/>
        <end position="175"/>
    </location>
</feature>
<evidence type="ECO:0000259" key="1">
    <source>
        <dbReference type="Pfam" id="PF01345"/>
    </source>
</evidence>
<accession>A0A1G5VKE2</accession>
<organism evidence="2 3">
    <name type="scientific">Methanobrevibacter millerae</name>
    <dbReference type="NCBI Taxonomy" id="230361"/>
    <lineage>
        <taxon>Archaea</taxon>
        <taxon>Methanobacteriati</taxon>
        <taxon>Methanobacteriota</taxon>
        <taxon>Methanomada group</taxon>
        <taxon>Methanobacteria</taxon>
        <taxon>Methanobacteriales</taxon>
        <taxon>Methanobacteriaceae</taxon>
        <taxon>Methanobrevibacter</taxon>
    </lineage>
</organism>
<gene>
    <name evidence="2" type="ORF">SAMN02910315_00691</name>
</gene>
<evidence type="ECO:0000313" key="3">
    <source>
        <dbReference type="Proteomes" id="UP000323439"/>
    </source>
</evidence>
<proteinExistence type="predicted"/>
<reference evidence="2 3" key="1">
    <citation type="submission" date="2016-10" db="EMBL/GenBank/DDBJ databases">
        <authorList>
            <person name="Varghese N."/>
            <person name="Submissions S."/>
        </authorList>
    </citation>
    <scope>NUCLEOTIDE SEQUENCE [LARGE SCALE GENOMIC DNA]</scope>
    <source>
        <strain evidence="2 3">DSM 16643</strain>
    </source>
</reference>
<protein>
    <recommendedName>
        <fullName evidence="1">DUF11 domain-containing protein</fullName>
    </recommendedName>
</protein>
<keyword evidence="3" id="KW-1185">Reference proteome</keyword>